<keyword evidence="2" id="KW-0472">Membrane</keyword>
<feature type="region of interest" description="Disordered" evidence="1">
    <location>
        <begin position="1"/>
        <end position="45"/>
    </location>
</feature>
<dbReference type="RefSeq" id="WP_106584473.1">
    <property type="nucleotide sequence ID" value="NZ_PYGA01000013.1"/>
</dbReference>
<organism evidence="3 4">
    <name type="scientific">Murinocardiopsis flavida</name>
    <dbReference type="NCBI Taxonomy" id="645275"/>
    <lineage>
        <taxon>Bacteria</taxon>
        <taxon>Bacillati</taxon>
        <taxon>Actinomycetota</taxon>
        <taxon>Actinomycetes</taxon>
        <taxon>Streptosporangiales</taxon>
        <taxon>Nocardiopsidaceae</taxon>
        <taxon>Murinocardiopsis</taxon>
    </lineage>
</organism>
<comment type="caution">
    <text evidence="3">The sequence shown here is derived from an EMBL/GenBank/DDBJ whole genome shotgun (WGS) entry which is preliminary data.</text>
</comment>
<dbReference type="AlphaFoldDB" id="A0A2P8DFP0"/>
<evidence type="ECO:0000313" key="4">
    <source>
        <dbReference type="Proteomes" id="UP000240542"/>
    </source>
</evidence>
<dbReference type="EMBL" id="PYGA01000013">
    <property type="protein sequence ID" value="PSK96033.1"/>
    <property type="molecule type" value="Genomic_DNA"/>
</dbReference>
<protein>
    <submittedName>
        <fullName evidence="3">Uncharacterized protein</fullName>
    </submittedName>
</protein>
<evidence type="ECO:0000256" key="1">
    <source>
        <dbReference type="SAM" id="MobiDB-lite"/>
    </source>
</evidence>
<evidence type="ECO:0000256" key="2">
    <source>
        <dbReference type="SAM" id="Phobius"/>
    </source>
</evidence>
<name>A0A2P8DFP0_9ACTN</name>
<keyword evidence="4" id="KW-1185">Reference proteome</keyword>
<reference evidence="3 4" key="1">
    <citation type="submission" date="2018-03" db="EMBL/GenBank/DDBJ databases">
        <title>Genomic Encyclopedia of Archaeal and Bacterial Type Strains, Phase II (KMG-II): from individual species to whole genera.</title>
        <authorList>
            <person name="Goeker M."/>
        </authorList>
    </citation>
    <scope>NUCLEOTIDE SEQUENCE [LARGE SCALE GENOMIC DNA]</scope>
    <source>
        <strain evidence="3 4">DSM 45312</strain>
    </source>
</reference>
<keyword evidence="2" id="KW-0812">Transmembrane</keyword>
<evidence type="ECO:0000313" key="3">
    <source>
        <dbReference type="EMBL" id="PSK96033.1"/>
    </source>
</evidence>
<sequence>MAALPEESVPSQRSGPQLRPVPDPAGRHHAAPQETPAGGDGAGFDTAADLSRQAAWLKQTFRPPDVWAVRQPSAREEWEFARAAAHLPESTAVRALARVYAYPAVAGIVAGLWLIWIARSPARGITAVLVCVLAATAAYVSWPA</sequence>
<keyword evidence="2" id="KW-1133">Transmembrane helix</keyword>
<feature type="transmembrane region" description="Helical" evidence="2">
    <location>
        <begin position="99"/>
        <end position="118"/>
    </location>
</feature>
<dbReference type="Proteomes" id="UP000240542">
    <property type="component" value="Unassembled WGS sequence"/>
</dbReference>
<feature type="transmembrane region" description="Helical" evidence="2">
    <location>
        <begin position="124"/>
        <end position="142"/>
    </location>
</feature>
<dbReference type="OrthoDB" id="3432187at2"/>
<gene>
    <name evidence="3" type="ORF">CLV63_113196</name>
</gene>
<proteinExistence type="predicted"/>
<accession>A0A2P8DFP0</accession>